<dbReference type="RefSeq" id="WP_125119643.1">
    <property type="nucleotide sequence ID" value="NZ_AP019309.1"/>
</dbReference>
<organism evidence="1 2">
    <name type="scientific">Intestinibaculum porci</name>
    <dbReference type="NCBI Taxonomy" id="2487118"/>
    <lineage>
        <taxon>Bacteria</taxon>
        <taxon>Bacillati</taxon>
        <taxon>Bacillota</taxon>
        <taxon>Erysipelotrichia</taxon>
        <taxon>Erysipelotrichales</taxon>
        <taxon>Erysipelotrichaceae</taxon>
        <taxon>Intestinibaculum</taxon>
    </lineage>
</organism>
<proteinExistence type="predicted"/>
<keyword evidence="2" id="KW-1185">Reference proteome</keyword>
<dbReference type="InParanoid" id="A0A3G9JRB4"/>
<reference evidence="1 2" key="1">
    <citation type="submission" date="2018-11" db="EMBL/GenBank/DDBJ databases">
        <title>Novel Erysipelotrichaceae bacterium isolated from small intestine of a swine.</title>
        <authorList>
            <person name="Kim J.S."/>
            <person name="Choe H."/>
            <person name="Lee Y.R."/>
            <person name="Kim K.M."/>
            <person name="Park D.S."/>
        </authorList>
    </citation>
    <scope>NUCLEOTIDE SEQUENCE [LARGE SCALE GENOMIC DNA]</scope>
    <source>
        <strain evidence="1 2">SG0102</strain>
    </source>
</reference>
<accession>A0A3G9JRB4</accession>
<dbReference type="Proteomes" id="UP000268059">
    <property type="component" value="Chromosome"/>
</dbReference>
<evidence type="ECO:0000313" key="1">
    <source>
        <dbReference type="EMBL" id="BBH26828.1"/>
    </source>
</evidence>
<evidence type="ECO:0000313" key="2">
    <source>
        <dbReference type="Proteomes" id="UP000268059"/>
    </source>
</evidence>
<protein>
    <submittedName>
        <fullName evidence="1">Uncharacterized protein</fullName>
    </submittedName>
</protein>
<sequence>MMVLPSKHEMELFDKITPWLKFDAKKGVSCLVDEAPDDVKKAWIEWKKIIEEQSKNPFYQDCG</sequence>
<dbReference type="KEGG" id="ebm:SG0102_17620"/>
<gene>
    <name evidence="1" type="ORF">SG0102_17620</name>
</gene>
<dbReference type="EMBL" id="AP019309">
    <property type="protein sequence ID" value="BBH26828.1"/>
    <property type="molecule type" value="Genomic_DNA"/>
</dbReference>
<name>A0A3G9JRB4_9FIRM</name>
<dbReference type="AlphaFoldDB" id="A0A3G9JRB4"/>